<dbReference type="GO" id="GO:0016020">
    <property type="term" value="C:membrane"/>
    <property type="evidence" value="ECO:0007669"/>
    <property type="project" value="UniProtKB-SubCell"/>
</dbReference>
<keyword evidence="4 5" id="KW-0472">Membrane</keyword>
<keyword evidence="7" id="KW-1185">Reference proteome</keyword>
<dbReference type="AlphaFoldDB" id="A0A067GKQ7"/>
<evidence type="ECO:0000256" key="1">
    <source>
        <dbReference type="ARBA" id="ARBA00004141"/>
    </source>
</evidence>
<evidence type="ECO:0000256" key="2">
    <source>
        <dbReference type="ARBA" id="ARBA00022692"/>
    </source>
</evidence>
<dbReference type="InterPro" id="IPR018499">
    <property type="entry name" value="Tetraspanin/Peripherin"/>
</dbReference>
<keyword evidence="2 5" id="KW-0812">Transmembrane</keyword>
<organism evidence="6 7">
    <name type="scientific">Citrus sinensis</name>
    <name type="common">Sweet orange</name>
    <name type="synonym">Citrus aurantium var. sinensis</name>
    <dbReference type="NCBI Taxonomy" id="2711"/>
    <lineage>
        <taxon>Eukaryota</taxon>
        <taxon>Viridiplantae</taxon>
        <taxon>Streptophyta</taxon>
        <taxon>Embryophyta</taxon>
        <taxon>Tracheophyta</taxon>
        <taxon>Spermatophyta</taxon>
        <taxon>Magnoliopsida</taxon>
        <taxon>eudicotyledons</taxon>
        <taxon>Gunneridae</taxon>
        <taxon>Pentapetalae</taxon>
        <taxon>rosids</taxon>
        <taxon>malvids</taxon>
        <taxon>Sapindales</taxon>
        <taxon>Rutaceae</taxon>
        <taxon>Aurantioideae</taxon>
        <taxon>Citrus</taxon>
    </lineage>
</organism>
<accession>A0A067GKQ7</accession>
<proteinExistence type="predicted"/>
<evidence type="ECO:0000313" key="6">
    <source>
        <dbReference type="EMBL" id="KDO75921.1"/>
    </source>
</evidence>
<feature type="transmembrane region" description="Helical" evidence="5">
    <location>
        <begin position="87"/>
        <end position="106"/>
    </location>
</feature>
<dbReference type="Proteomes" id="UP000027120">
    <property type="component" value="Unassembled WGS sequence"/>
</dbReference>
<name>A0A067GKQ7_CITSI</name>
<dbReference type="EMBL" id="KK784882">
    <property type="protein sequence ID" value="KDO75921.1"/>
    <property type="molecule type" value="Genomic_DNA"/>
</dbReference>
<gene>
    <name evidence="6" type="ORF">CISIN_1g026705mg</name>
</gene>
<comment type="subcellular location">
    <subcellularLocation>
        <location evidence="1">Membrane</location>
        <topology evidence="1">Multi-pass membrane protein</topology>
    </subcellularLocation>
</comment>
<evidence type="ECO:0000313" key="7">
    <source>
        <dbReference type="Proteomes" id="UP000027120"/>
    </source>
</evidence>
<evidence type="ECO:0000256" key="5">
    <source>
        <dbReference type="SAM" id="Phobius"/>
    </source>
</evidence>
<feature type="transmembrane region" description="Helical" evidence="5">
    <location>
        <begin position="12"/>
        <end position="33"/>
    </location>
</feature>
<evidence type="ECO:0000256" key="4">
    <source>
        <dbReference type="ARBA" id="ARBA00023136"/>
    </source>
</evidence>
<feature type="transmembrane region" description="Helical" evidence="5">
    <location>
        <begin position="139"/>
        <end position="161"/>
    </location>
</feature>
<reference evidence="6 7" key="1">
    <citation type="submission" date="2014-04" db="EMBL/GenBank/DDBJ databases">
        <authorList>
            <consortium name="International Citrus Genome Consortium"/>
            <person name="Gmitter F."/>
            <person name="Chen C."/>
            <person name="Farmerie W."/>
            <person name="Harkins T."/>
            <person name="Desany B."/>
            <person name="Mohiuddin M."/>
            <person name="Kodira C."/>
            <person name="Borodovsky M."/>
            <person name="Lomsadze A."/>
            <person name="Burns P."/>
            <person name="Jenkins J."/>
            <person name="Prochnik S."/>
            <person name="Shu S."/>
            <person name="Chapman J."/>
            <person name="Pitluck S."/>
            <person name="Schmutz J."/>
            <person name="Rokhsar D."/>
        </authorList>
    </citation>
    <scope>NUCLEOTIDE SEQUENCE</scope>
</reference>
<dbReference type="Pfam" id="PF00335">
    <property type="entry name" value="Tetraspanin"/>
    <property type="match status" value="1"/>
</dbReference>
<keyword evidence="3 5" id="KW-1133">Transmembrane helix</keyword>
<evidence type="ECO:0008006" key="8">
    <source>
        <dbReference type="Google" id="ProtNLM"/>
    </source>
</evidence>
<evidence type="ECO:0000256" key="3">
    <source>
        <dbReference type="ARBA" id="ARBA00022989"/>
    </source>
</evidence>
<sequence>MERIAITCLQSFLKALNLIMGIVGISMILYGIWMIRVWQRDMEGQSFDDFCSINPWFICSFIGIGVTFCLITCLGHIAAASANGFCLSFYMLITCLLLLLETAIAADIQLNSEWEKDLPDDPTGRFHDFKKFVKSNFDIFKWIGIWIISAQVSSALLAMALRALGSNQGYSYDNDGEFLSDRLPLINHQVQAPAYVIGDPPFAAKYDPVKPTAYAWNVKIHFNPSQLFLASFLS</sequence>
<feature type="transmembrane region" description="Helical" evidence="5">
    <location>
        <begin position="53"/>
        <end position="75"/>
    </location>
</feature>
<dbReference type="SMR" id="A0A067GKQ7"/>
<protein>
    <recommendedName>
        <fullName evidence="8">Tetraspanin</fullName>
    </recommendedName>
</protein>